<sequence length="330" mass="35338">MVTLRRRSAPVRDFIVSRAVSGIVSLVLVTALIFIGTTLLPGDAASALLGQNATPAALEALRRDLGLDQPLVQRYLGWLVSALHGDFGTSLASGRPVAEILMPRLRNSLLLAGVGAVFLLPVAIGGGILAAIWQGKWFDRALGFTSMLFLAMPAFLVGYILIYVFAVRLGLFPPMSVAPLSGSAAAWVRVLVLPVLALVIIGQAHTMKLTRTAILAVLASDYVLMAEVKGIPRSRIILRHALPNALSSILSISILTVAYLIVDVVVIEIVFSYPGLGKLMVDSVAYRDLTVVQACGLLFALIFIMMNFLADFLALLANPRQRIPSRGTTE</sequence>
<dbReference type="Pfam" id="PF19300">
    <property type="entry name" value="BPD_transp_1_N"/>
    <property type="match status" value="1"/>
</dbReference>
<dbReference type="PROSITE" id="PS50928">
    <property type="entry name" value="ABC_TM1"/>
    <property type="match status" value="1"/>
</dbReference>
<dbReference type="PANTHER" id="PTHR43163">
    <property type="entry name" value="DIPEPTIDE TRANSPORT SYSTEM PERMEASE PROTEIN DPPB-RELATED"/>
    <property type="match status" value="1"/>
</dbReference>
<dbReference type="RefSeq" id="WP_092846806.1">
    <property type="nucleotide sequence ID" value="NZ_FMAH01000009.1"/>
</dbReference>
<keyword evidence="2 7" id="KW-0813">Transport</keyword>
<feature type="transmembrane region" description="Helical" evidence="7">
    <location>
        <begin position="291"/>
        <end position="316"/>
    </location>
</feature>
<dbReference type="GO" id="GO:0005886">
    <property type="term" value="C:plasma membrane"/>
    <property type="evidence" value="ECO:0007669"/>
    <property type="project" value="UniProtKB-SubCell"/>
</dbReference>
<keyword evidence="4 7" id="KW-0812">Transmembrane</keyword>
<dbReference type="AlphaFoldDB" id="A0A1C3V7M1"/>
<proteinExistence type="inferred from homology"/>
<gene>
    <name evidence="9" type="ORF">GA0061102_1009122</name>
</gene>
<keyword evidence="10" id="KW-1185">Reference proteome</keyword>
<feature type="transmembrane region" description="Helical" evidence="7">
    <location>
        <begin position="144"/>
        <end position="166"/>
    </location>
</feature>
<evidence type="ECO:0000256" key="4">
    <source>
        <dbReference type="ARBA" id="ARBA00022692"/>
    </source>
</evidence>
<evidence type="ECO:0000313" key="10">
    <source>
        <dbReference type="Proteomes" id="UP000199435"/>
    </source>
</evidence>
<feature type="transmembrane region" description="Helical" evidence="7">
    <location>
        <begin position="186"/>
        <end position="204"/>
    </location>
</feature>
<dbReference type="InterPro" id="IPR035906">
    <property type="entry name" value="MetI-like_sf"/>
</dbReference>
<evidence type="ECO:0000256" key="2">
    <source>
        <dbReference type="ARBA" id="ARBA00022448"/>
    </source>
</evidence>
<dbReference type="Proteomes" id="UP000199435">
    <property type="component" value="Unassembled WGS sequence"/>
</dbReference>
<feature type="transmembrane region" description="Helical" evidence="7">
    <location>
        <begin position="245"/>
        <end position="271"/>
    </location>
</feature>
<evidence type="ECO:0000313" key="9">
    <source>
        <dbReference type="EMBL" id="SCB23810.1"/>
    </source>
</evidence>
<name>A0A1C3V7M1_9HYPH</name>
<protein>
    <submittedName>
        <fullName evidence="9">Peptide/nickel transport system permease protein</fullName>
    </submittedName>
</protein>
<evidence type="ECO:0000256" key="6">
    <source>
        <dbReference type="ARBA" id="ARBA00023136"/>
    </source>
</evidence>
<feature type="transmembrane region" description="Helical" evidence="7">
    <location>
        <begin position="20"/>
        <end position="40"/>
    </location>
</feature>
<organism evidence="9 10">
    <name type="scientific">Rhizobium miluonense</name>
    <dbReference type="NCBI Taxonomy" id="411945"/>
    <lineage>
        <taxon>Bacteria</taxon>
        <taxon>Pseudomonadati</taxon>
        <taxon>Pseudomonadota</taxon>
        <taxon>Alphaproteobacteria</taxon>
        <taxon>Hyphomicrobiales</taxon>
        <taxon>Rhizobiaceae</taxon>
        <taxon>Rhizobium/Agrobacterium group</taxon>
        <taxon>Rhizobium</taxon>
    </lineage>
</organism>
<evidence type="ECO:0000259" key="8">
    <source>
        <dbReference type="PROSITE" id="PS50928"/>
    </source>
</evidence>
<accession>A0A1C3V7M1</accession>
<evidence type="ECO:0000256" key="3">
    <source>
        <dbReference type="ARBA" id="ARBA00022475"/>
    </source>
</evidence>
<evidence type="ECO:0000256" key="7">
    <source>
        <dbReference type="RuleBase" id="RU363032"/>
    </source>
</evidence>
<evidence type="ECO:0000256" key="1">
    <source>
        <dbReference type="ARBA" id="ARBA00004651"/>
    </source>
</evidence>
<reference evidence="10" key="1">
    <citation type="submission" date="2016-08" db="EMBL/GenBank/DDBJ databases">
        <authorList>
            <person name="Varghese N."/>
            <person name="Submissions Spin"/>
        </authorList>
    </citation>
    <scope>NUCLEOTIDE SEQUENCE [LARGE SCALE GENOMIC DNA]</scope>
    <source>
        <strain evidence="10">HAMBI 2971</strain>
    </source>
</reference>
<dbReference type="Gene3D" id="1.10.3720.10">
    <property type="entry name" value="MetI-like"/>
    <property type="match status" value="1"/>
</dbReference>
<dbReference type="SUPFAM" id="SSF161098">
    <property type="entry name" value="MetI-like"/>
    <property type="match status" value="1"/>
</dbReference>
<feature type="transmembrane region" description="Helical" evidence="7">
    <location>
        <begin position="109"/>
        <end position="132"/>
    </location>
</feature>
<keyword evidence="3" id="KW-1003">Cell membrane</keyword>
<dbReference type="OrthoDB" id="9805855at2"/>
<dbReference type="CDD" id="cd06261">
    <property type="entry name" value="TM_PBP2"/>
    <property type="match status" value="1"/>
</dbReference>
<keyword evidence="6 7" id="KW-0472">Membrane</keyword>
<dbReference type="STRING" id="411945.GA0061102_1009122"/>
<dbReference type="EMBL" id="FMAH01000009">
    <property type="protein sequence ID" value="SCB23810.1"/>
    <property type="molecule type" value="Genomic_DNA"/>
</dbReference>
<feature type="domain" description="ABC transmembrane type-1" evidence="8">
    <location>
        <begin position="105"/>
        <end position="310"/>
    </location>
</feature>
<dbReference type="PANTHER" id="PTHR43163:SF3">
    <property type="entry name" value="PEPTIDE ABC TRANSPORTER PERMEASE PROTEIN"/>
    <property type="match status" value="1"/>
</dbReference>
<dbReference type="InterPro" id="IPR045621">
    <property type="entry name" value="BPD_transp_1_N"/>
</dbReference>
<keyword evidence="5 7" id="KW-1133">Transmembrane helix</keyword>
<dbReference type="Pfam" id="PF00528">
    <property type="entry name" value="BPD_transp_1"/>
    <property type="match status" value="1"/>
</dbReference>
<comment type="similarity">
    <text evidence="7">Belongs to the binding-protein-dependent transport system permease family.</text>
</comment>
<comment type="subcellular location">
    <subcellularLocation>
        <location evidence="1 7">Cell membrane</location>
        <topology evidence="1 7">Multi-pass membrane protein</topology>
    </subcellularLocation>
</comment>
<dbReference type="GO" id="GO:0055085">
    <property type="term" value="P:transmembrane transport"/>
    <property type="evidence" value="ECO:0007669"/>
    <property type="project" value="InterPro"/>
</dbReference>
<dbReference type="InterPro" id="IPR000515">
    <property type="entry name" value="MetI-like"/>
</dbReference>
<evidence type="ECO:0000256" key="5">
    <source>
        <dbReference type="ARBA" id="ARBA00022989"/>
    </source>
</evidence>